<proteinExistence type="predicted"/>
<gene>
    <name evidence="1" type="ORF">V9385_08730</name>
</gene>
<name>A0ABZ2JJP4_9PSED</name>
<sequence>MISKEYTYDEKVIEFFKHDETELSQLIDQKVARYNANAQGLYFKDPAANIEWVCKKPLHLALLDLQEEWRKGYTLVNARYDTLDFKAQLRKPDKVIKSELRTLADEARTDYEKHRYERNVAETTRQVEITLSIKRRREEKALAATRAATAEAEAAAAEAVALAKIQQDRLDEEAALADLVRAYSQSAGAK</sequence>
<keyword evidence="2" id="KW-1185">Reference proteome</keyword>
<evidence type="ECO:0000313" key="2">
    <source>
        <dbReference type="Proteomes" id="UP001375228"/>
    </source>
</evidence>
<evidence type="ECO:0000313" key="1">
    <source>
        <dbReference type="EMBL" id="WWY22663.1"/>
    </source>
</evidence>
<protein>
    <submittedName>
        <fullName evidence="1">Uncharacterized protein</fullName>
    </submittedName>
</protein>
<dbReference type="Proteomes" id="UP001375228">
    <property type="component" value="Chromosome"/>
</dbReference>
<dbReference type="RefSeq" id="WP_338725038.1">
    <property type="nucleotide sequence ID" value="NZ_CP146690.1"/>
</dbReference>
<reference evidence="1 2" key="1">
    <citation type="submission" date="2024-03" db="EMBL/GenBank/DDBJ databases">
        <title>Pseudomonas juntendi.</title>
        <authorList>
            <person name="Liu Y."/>
        </authorList>
    </citation>
    <scope>NUCLEOTIDE SEQUENCE [LARGE SCALE GENOMIC DNA]</scope>
    <source>
        <strain evidence="1 2">L4046hy</strain>
    </source>
</reference>
<accession>A0ABZ2JJP4</accession>
<organism evidence="1 2">
    <name type="scientific">Pseudomonas juntendi</name>
    <dbReference type="NCBI Taxonomy" id="2666183"/>
    <lineage>
        <taxon>Bacteria</taxon>
        <taxon>Pseudomonadati</taxon>
        <taxon>Pseudomonadota</taxon>
        <taxon>Gammaproteobacteria</taxon>
        <taxon>Pseudomonadales</taxon>
        <taxon>Pseudomonadaceae</taxon>
        <taxon>Pseudomonas</taxon>
    </lineage>
</organism>
<dbReference type="EMBL" id="CP146691">
    <property type="protein sequence ID" value="WWY22663.1"/>
    <property type="molecule type" value="Genomic_DNA"/>
</dbReference>